<keyword evidence="10" id="KW-0067">ATP-binding</keyword>
<dbReference type="RefSeq" id="WP_158369372.1">
    <property type="nucleotide sequence ID" value="NZ_JAOQJU010000005.1"/>
</dbReference>
<evidence type="ECO:0000259" key="16">
    <source>
        <dbReference type="PROSITE" id="PS50885"/>
    </source>
</evidence>
<reference evidence="17 18" key="1">
    <citation type="journal article" date="2021" name="ISME Commun">
        <title>Automated analysis of genomic sequences facilitates high-throughput and comprehensive description of bacteria.</title>
        <authorList>
            <person name="Hitch T.C.A."/>
        </authorList>
    </citation>
    <scope>NUCLEOTIDE SEQUENCE [LARGE SCALE GENOMIC DNA]</scope>
    <source>
        <strain evidence="17 18">Sanger_03</strain>
    </source>
</reference>
<dbReference type="CDD" id="cd06225">
    <property type="entry name" value="HAMP"/>
    <property type="match status" value="1"/>
</dbReference>
<evidence type="ECO:0000313" key="18">
    <source>
        <dbReference type="Proteomes" id="UP001652431"/>
    </source>
</evidence>
<evidence type="ECO:0000256" key="9">
    <source>
        <dbReference type="ARBA" id="ARBA00022777"/>
    </source>
</evidence>
<dbReference type="Gene3D" id="6.10.340.10">
    <property type="match status" value="1"/>
</dbReference>
<evidence type="ECO:0000256" key="11">
    <source>
        <dbReference type="ARBA" id="ARBA00022989"/>
    </source>
</evidence>
<evidence type="ECO:0000256" key="14">
    <source>
        <dbReference type="SAM" id="Phobius"/>
    </source>
</evidence>
<accession>A0ABT2RLL9</accession>
<feature type="domain" description="Histidine kinase" evidence="15">
    <location>
        <begin position="459"/>
        <end position="564"/>
    </location>
</feature>
<keyword evidence="5" id="KW-0597">Phosphoprotein</keyword>
<gene>
    <name evidence="17" type="ORF">OCV99_06920</name>
</gene>
<evidence type="ECO:0000256" key="1">
    <source>
        <dbReference type="ARBA" id="ARBA00000085"/>
    </source>
</evidence>
<evidence type="ECO:0000256" key="12">
    <source>
        <dbReference type="ARBA" id="ARBA00023012"/>
    </source>
</evidence>
<evidence type="ECO:0000256" key="6">
    <source>
        <dbReference type="ARBA" id="ARBA00022679"/>
    </source>
</evidence>
<dbReference type="Gene3D" id="3.30.565.10">
    <property type="entry name" value="Histidine kinase-like ATPase, C-terminal domain"/>
    <property type="match status" value="1"/>
</dbReference>
<dbReference type="PANTHER" id="PTHR34220">
    <property type="entry name" value="SENSOR HISTIDINE KINASE YPDA"/>
    <property type="match status" value="1"/>
</dbReference>
<feature type="transmembrane region" description="Helical" evidence="14">
    <location>
        <begin position="271"/>
        <end position="291"/>
    </location>
</feature>
<keyword evidence="13 14" id="KW-0472">Membrane</keyword>
<evidence type="ECO:0000256" key="2">
    <source>
        <dbReference type="ARBA" id="ARBA00004651"/>
    </source>
</evidence>
<dbReference type="Proteomes" id="UP001652431">
    <property type="component" value="Unassembled WGS sequence"/>
</dbReference>
<feature type="domain" description="HAMP" evidence="16">
    <location>
        <begin position="292"/>
        <end position="343"/>
    </location>
</feature>
<name>A0ABT2RLL9_9FIRM</name>
<dbReference type="Pfam" id="PF06580">
    <property type="entry name" value="His_kinase"/>
    <property type="match status" value="1"/>
</dbReference>
<dbReference type="InterPro" id="IPR003660">
    <property type="entry name" value="HAMP_dom"/>
</dbReference>
<evidence type="ECO:0000256" key="13">
    <source>
        <dbReference type="ARBA" id="ARBA00023136"/>
    </source>
</evidence>
<protein>
    <recommendedName>
        <fullName evidence="3">histidine kinase</fullName>
        <ecNumber evidence="3">2.7.13.3</ecNumber>
    </recommendedName>
</protein>
<dbReference type="GO" id="GO:0016301">
    <property type="term" value="F:kinase activity"/>
    <property type="evidence" value="ECO:0007669"/>
    <property type="project" value="UniProtKB-KW"/>
</dbReference>
<dbReference type="InterPro" id="IPR003594">
    <property type="entry name" value="HATPase_dom"/>
</dbReference>
<dbReference type="SMART" id="SM00387">
    <property type="entry name" value="HATPase_c"/>
    <property type="match status" value="1"/>
</dbReference>
<dbReference type="InterPro" id="IPR036890">
    <property type="entry name" value="HATPase_C_sf"/>
</dbReference>
<dbReference type="EC" id="2.7.13.3" evidence="3"/>
<organism evidence="17 18">
    <name type="scientific">Dorea acetigenes</name>
    <dbReference type="NCBI Taxonomy" id="2981787"/>
    <lineage>
        <taxon>Bacteria</taxon>
        <taxon>Bacillati</taxon>
        <taxon>Bacillota</taxon>
        <taxon>Clostridia</taxon>
        <taxon>Lachnospirales</taxon>
        <taxon>Lachnospiraceae</taxon>
        <taxon>Dorea</taxon>
    </lineage>
</organism>
<keyword evidence="18" id="KW-1185">Reference proteome</keyword>
<keyword evidence="7 14" id="KW-0812">Transmembrane</keyword>
<evidence type="ECO:0000256" key="8">
    <source>
        <dbReference type="ARBA" id="ARBA00022741"/>
    </source>
</evidence>
<dbReference type="Pfam" id="PF02518">
    <property type="entry name" value="HATPase_c"/>
    <property type="match status" value="1"/>
</dbReference>
<sequence length="572" mass="65728">MRKIKHGLFSQLLLISSIILLVLAATYGVTRQYVRRTSRSSVLELNEKALTQIQKSAQDFYDSMNHVATTLVYSPTVYRYFTMDSAGRVTSEEDLSTVYLNTMLLDENIAGIYLYDRTMEKISSTGEELEETDSMEFIHERKTQMEFGSTFLLEQSEIASYVIYFPVFDLENVKYGKQIGMCSLIMRAGNFDEMLEGSQATEHTQVYLLDGEGQIVASRGSSVSGKLGQDMKKNTEEYDVQFRSLAMDGWKIVSRIPVNEMEGGTGWMQNFMMVAYMIAGVAVLILIFFCYKRFIKPIHQINEFIRSIVAMPQQRIEVAREDEIGLVMESLNQMLDEKDQMDREMDISRKKMYEVQLAKKQLQVLAYRNQINPHFLYNTFDCIRAMSLYYDAEEIAEITMALSRLFRYAVKEENIVQVEEELEYIKEYAKIIEFRFMDKIDVEITADDAALEKPIVKLILQPLVENAVFHGLEQKIEGGEVQVKAKMYDERHLIFTVEDNGCGMKADKLEEVLATLESRESTKGVGMANIYQRLRLFYGEKMEFTVESTWGEGTKVTILVPDEVEDGGVKSV</sequence>
<comment type="subcellular location">
    <subcellularLocation>
        <location evidence="2">Cell membrane</location>
        <topology evidence="2">Multi-pass membrane protein</topology>
    </subcellularLocation>
</comment>
<evidence type="ECO:0000313" key="17">
    <source>
        <dbReference type="EMBL" id="MCU6686291.1"/>
    </source>
</evidence>
<dbReference type="InterPro" id="IPR005467">
    <property type="entry name" value="His_kinase_dom"/>
</dbReference>
<evidence type="ECO:0000259" key="15">
    <source>
        <dbReference type="PROSITE" id="PS50109"/>
    </source>
</evidence>
<keyword evidence="8" id="KW-0547">Nucleotide-binding</keyword>
<dbReference type="SUPFAM" id="SSF55874">
    <property type="entry name" value="ATPase domain of HSP90 chaperone/DNA topoisomerase II/histidine kinase"/>
    <property type="match status" value="1"/>
</dbReference>
<dbReference type="EMBL" id="JAOQJU010000005">
    <property type="protein sequence ID" value="MCU6686291.1"/>
    <property type="molecule type" value="Genomic_DNA"/>
</dbReference>
<proteinExistence type="predicted"/>
<evidence type="ECO:0000256" key="5">
    <source>
        <dbReference type="ARBA" id="ARBA00022553"/>
    </source>
</evidence>
<comment type="caution">
    <text evidence="17">The sequence shown here is derived from an EMBL/GenBank/DDBJ whole genome shotgun (WGS) entry which is preliminary data.</text>
</comment>
<keyword evidence="12" id="KW-0902">Two-component regulatory system</keyword>
<evidence type="ECO:0000256" key="3">
    <source>
        <dbReference type="ARBA" id="ARBA00012438"/>
    </source>
</evidence>
<evidence type="ECO:0000256" key="4">
    <source>
        <dbReference type="ARBA" id="ARBA00022475"/>
    </source>
</evidence>
<dbReference type="InterPro" id="IPR010559">
    <property type="entry name" value="Sig_transdc_His_kin_internal"/>
</dbReference>
<evidence type="ECO:0000256" key="10">
    <source>
        <dbReference type="ARBA" id="ARBA00022840"/>
    </source>
</evidence>
<evidence type="ECO:0000256" key="7">
    <source>
        <dbReference type="ARBA" id="ARBA00022692"/>
    </source>
</evidence>
<dbReference type="PANTHER" id="PTHR34220:SF11">
    <property type="entry name" value="SENSOR PROTEIN KINASE HPTS"/>
    <property type="match status" value="1"/>
</dbReference>
<keyword evidence="9 17" id="KW-0418">Kinase</keyword>
<dbReference type="PROSITE" id="PS50109">
    <property type="entry name" value="HIS_KIN"/>
    <property type="match status" value="1"/>
</dbReference>
<comment type="catalytic activity">
    <reaction evidence="1">
        <text>ATP + protein L-histidine = ADP + protein N-phospho-L-histidine.</text>
        <dbReference type="EC" id="2.7.13.3"/>
    </reaction>
</comment>
<keyword evidence="6" id="KW-0808">Transferase</keyword>
<dbReference type="PROSITE" id="PS50885">
    <property type="entry name" value="HAMP"/>
    <property type="match status" value="1"/>
</dbReference>
<dbReference type="InterPro" id="IPR050640">
    <property type="entry name" value="Bact_2-comp_sensor_kinase"/>
</dbReference>
<keyword evidence="4" id="KW-1003">Cell membrane</keyword>
<keyword evidence="11 14" id="KW-1133">Transmembrane helix</keyword>